<dbReference type="Proteomes" id="UP000859505">
    <property type="component" value="Unassembled WGS sequence"/>
</dbReference>
<dbReference type="RefSeq" id="WP_005308783.1">
    <property type="nucleotide sequence ID" value="NZ_BQVF01000004.1"/>
</dbReference>
<evidence type="ECO:0000313" key="2">
    <source>
        <dbReference type="Proteomes" id="UP000859505"/>
    </source>
</evidence>
<proteinExistence type="predicted"/>
<reference evidence="1" key="2">
    <citation type="submission" date="2020-01" db="EMBL/GenBank/DDBJ databases">
        <authorList>
            <consortium name="NCBI Pathogen Detection Project"/>
        </authorList>
    </citation>
    <scope>NUCLEOTIDE SEQUENCE</scope>
    <source>
        <strain evidence="1">OLC2673_Aeromonas</strain>
    </source>
</reference>
<evidence type="ECO:0000313" key="1">
    <source>
        <dbReference type="EMBL" id="HAT6342869.1"/>
    </source>
</evidence>
<protein>
    <submittedName>
        <fullName evidence="1">Uncharacterized protein</fullName>
    </submittedName>
</protein>
<dbReference type="EMBL" id="DACTUL010000003">
    <property type="protein sequence ID" value="HAT6342869.1"/>
    <property type="molecule type" value="Genomic_DNA"/>
</dbReference>
<name>A0AAD3U7W1_AERHY</name>
<comment type="caution">
    <text evidence="1">The sequence shown here is derived from an EMBL/GenBank/DDBJ whole genome shotgun (WGS) entry which is preliminary data.</text>
</comment>
<reference evidence="1" key="1">
    <citation type="journal article" date="2018" name="Genome Biol.">
        <title>SKESA: strategic k-mer extension for scrupulous assemblies.</title>
        <authorList>
            <person name="Souvorov A."/>
            <person name="Agarwala R."/>
            <person name="Lipman D.J."/>
        </authorList>
    </citation>
    <scope>NUCLEOTIDE SEQUENCE</scope>
    <source>
        <strain evidence="1">OLC2673_Aeromonas</strain>
    </source>
</reference>
<sequence length="85" mass="9453">MFDIKYHPEAAKPAFHEQLAKFVKKDVDDGPDYPLVVENESGQIYCTIKAYGLGSFVAIDQFLGGLGLRDKYQGTGRDGHFVVTK</sequence>
<organism evidence="1 2">
    <name type="scientific">Aeromonas hydrophila</name>
    <dbReference type="NCBI Taxonomy" id="644"/>
    <lineage>
        <taxon>Bacteria</taxon>
        <taxon>Pseudomonadati</taxon>
        <taxon>Pseudomonadota</taxon>
        <taxon>Gammaproteobacteria</taxon>
        <taxon>Aeromonadales</taxon>
        <taxon>Aeromonadaceae</taxon>
        <taxon>Aeromonas</taxon>
    </lineage>
</organism>
<dbReference type="AlphaFoldDB" id="A0AAD3U7W1"/>
<accession>A0AAD3U7W1</accession>
<gene>
    <name evidence="1" type="ORF">JAJ28_000546</name>
</gene>